<dbReference type="RefSeq" id="WP_109275538.1">
    <property type="nucleotide sequence ID" value="NZ_QFKX01000002.1"/>
</dbReference>
<evidence type="ECO:0000313" key="3">
    <source>
        <dbReference type="EMBL" id="PWH06942.1"/>
    </source>
</evidence>
<keyword evidence="2" id="KW-0472">Membrane</keyword>
<evidence type="ECO:0000256" key="2">
    <source>
        <dbReference type="SAM" id="Phobius"/>
    </source>
</evidence>
<protein>
    <submittedName>
        <fullName evidence="3">Uncharacterized protein</fullName>
    </submittedName>
</protein>
<dbReference type="AlphaFoldDB" id="A0A2U2RM42"/>
<feature type="compositionally biased region" description="Basic and acidic residues" evidence="1">
    <location>
        <begin position="42"/>
        <end position="53"/>
    </location>
</feature>
<reference evidence="3 4" key="1">
    <citation type="submission" date="2018-05" db="EMBL/GenBank/DDBJ databases">
        <title>Brachybacterium sp. M1HQ-2T, whole genome shotgun sequence.</title>
        <authorList>
            <person name="Tuo L."/>
        </authorList>
    </citation>
    <scope>NUCLEOTIDE SEQUENCE [LARGE SCALE GENOMIC DNA]</scope>
    <source>
        <strain evidence="3 4">M1HQ-2</strain>
    </source>
</reference>
<proteinExistence type="predicted"/>
<gene>
    <name evidence="3" type="ORF">DEO23_08590</name>
</gene>
<comment type="caution">
    <text evidence="3">The sequence shown here is derived from an EMBL/GenBank/DDBJ whole genome shotgun (WGS) entry which is preliminary data.</text>
</comment>
<keyword evidence="4" id="KW-1185">Reference proteome</keyword>
<evidence type="ECO:0000256" key="1">
    <source>
        <dbReference type="SAM" id="MobiDB-lite"/>
    </source>
</evidence>
<accession>A0A2U2RM42</accession>
<name>A0A2U2RM42_9MICO</name>
<feature type="transmembrane region" description="Helical" evidence="2">
    <location>
        <begin position="12"/>
        <end position="30"/>
    </location>
</feature>
<dbReference type="Proteomes" id="UP000245590">
    <property type="component" value="Unassembled WGS sequence"/>
</dbReference>
<keyword evidence="2" id="KW-0812">Transmembrane</keyword>
<dbReference type="EMBL" id="QFKX01000002">
    <property type="protein sequence ID" value="PWH06942.1"/>
    <property type="molecule type" value="Genomic_DNA"/>
</dbReference>
<sequence>MDGGFWYEAASLLPPIGVGLLFWFAIRAILRADRREREAERVAEKALRDDAARRASSPQRPRAAVNGAGTHHGTEGHS</sequence>
<feature type="region of interest" description="Disordered" evidence="1">
    <location>
        <begin position="42"/>
        <end position="78"/>
    </location>
</feature>
<evidence type="ECO:0000313" key="4">
    <source>
        <dbReference type="Proteomes" id="UP000245590"/>
    </source>
</evidence>
<organism evidence="3 4">
    <name type="scientific">Brachybacterium endophyticum</name>
    <dbReference type="NCBI Taxonomy" id="2182385"/>
    <lineage>
        <taxon>Bacteria</taxon>
        <taxon>Bacillati</taxon>
        <taxon>Actinomycetota</taxon>
        <taxon>Actinomycetes</taxon>
        <taxon>Micrococcales</taxon>
        <taxon>Dermabacteraceae</taxon>
        <taxon>Brachybacterium</taxon>
    </lineage>
</organism>
<keyword evidence="2" id="KW-1133">Transmembrane helix</keyword>
<feature type="compositionally biased region" description="Low complexity" evidence="1">
    <location>
        <begin position="54"/>
        <end position="64"/>
    </location>
</feature>